<keyword evidence="3" id="KW-0285">Flavoprotein</keyword>
<dbReference type="InterPro" id="IPR039651">
    <property type="entry name" value="FixC-like"/>
</dbReference>
<dbReference type="SUPFAM" id="SSF54373">
    <property type="entry name" value="FAD-linked reductases, C-terminal domain"/>
    <property type="match status" value="1"/>
</dbReference>
<dbReference type="STRING" id="460384.SAMN05216313_102284"/>
<dbReference type="Gene3D" id="3.50.50.60">
    <property type="entry name" value="FAD/NAD(P)-binding domain"/>
    <property type="match status" value="1"/>
</dbReference>
<keyword evidence="5" id="KW-0560">Oxidoreductase</keyword>
<keyword evidence="4" id="KW-0274">FAD</keyword>
<sequence length="364" mass="38938">MSEERFECIVVGGGLAGLTAAYVLANAGKEVMLVERGNYCGAKNVTGGRIYGHSMEKVIPGFARKAPVERTVVKEKLSSVSDGIFSTKEFESCDPRIPGGKSYTVLRSKFDRWFAEQAEQAGVMLITDILVEDLLVQDGRVCGIIASGEIMEADIVILAEGVNGLLAQKIGLKSPVEPDHVSVGVKEVIGFNKNLIQERFGLKDGEGLAWMINGFDGICDAFLYTNNESVSAGISMHVSRVDQTEKSMPEMLEDFLEHPEIAPLLEGGTLLEYSAHLFPEGGAKTIGPFYGDGVLIAGDAAGLCVNFGDTLRGMDLAVESGRLAAETAIAALEQGEFSREILAGYQKALEASSVFAILTSREGE</sequence>
<proteinExistence type="inferred from homology"/>
<evidence type="ECO:0000313" key="7">
    <source>
        <dbReference type="Proteomes" id="UP000198508"/>
    </source>
</evidence>
<organism evidence="6 7">
    <name type="scientific">Enterocloster lavalensis</name>
    <dbReference type="NCBI Taxonomy" id="460384"/>
    <lineage>
        <taxon>Bacteria</taxon>
        <taxon>Bacillati</taxon>
        <taxon>Bacillota</taxon>
        <taxon>Clostridia</taxon>
        <taxon>Lachnospirales</taxon>
        <taxon>Lachnospiraceae</taxon>
        <taxon>Enterocloster</taxon>
    </lineage>
</organism>
<dbReference type="RefSeq" id="WP_092360879.1">
    <property type="nucleotide sequence ID" value="NZ_FOIM01000002.1"/>
</dbReference>
<dbReference type="PANTHER" id="PTHR43624">
    <property type="entry name" value="ELECTRON TRANSFER FLAVOPROTEIN-QUINONE OXIDOREDUCTASE YDIS-RELATED"/>
    <property type="match status" value="1"/>
</dbReference>
<protein>
    <submittedName>
        <fullName evidence="6">Electron transfer flavoprotein-quinone oxidoreductase</fullName>
    </submittedName>
</protein>
<evidence type="ECO:0000256" key="5">
    <source>
        <dbReference type="ARBA" id="ARBA00023002"/>
    </source>
</evidence>
<dbReference type="EMBL" id="FOIM01000002">
    <property type="protein sequence ID" value="SET14157.1"/>
    <property type="molecule type" value="Genomic_DNA"/>
</dbReference>
<dbReference type="Proteomes" id="UP000198508">
    <property type="component" value="Unassembled WGS sequence"/>
</dbReference>
<accession>A0A1I0C5I0</accession>
<evidence type="ECO:0000256" key="3">
    <source>
        <dbReference type="ARBA" id="ARBA00022630"/>
    </source>
</evidence>
<reference evidence="7" key="1">
    <citation type="submission" date="2016-10" db="EMBL/GenBank/DDBJ databases">
        <authorList>
            <person name="Varghese N."/>
            <person name="Submissions S."/>
        </authorList>
    </citation>
    <scope>NUCLEOTIDE SEQUENCE [LARGE SCALE GENOMIC DNA]</scope>
    <source>
        <strain evidence="7">NLAE-zl-G277</strain>
    </source>
</reference>
<dbReference type="InterPro" id="IPR036188">
    <property type="entry name" value="FAD/NAD-bd_sf"/>
</dbReference>
<dbReference type="PRINTS" id="PR00420">
    <property type="entry name" value="RNGMNOXGNASE"/>
</dbReference>
<keyword evidence="7" id="KW-1185">Reference proteome</keyword>
<dbReference type="AlphaFoldDB" id="A0A1I0C5I0"/>
<evidence type="ECO:0000256" key="2">
    <source>
        <dbReference type="ARBA" id="ARBA00006796"/>
    </source>
</evidence>
<gene>
    <name evidence="6" type="ORF">SAMN05216313_102284</name>
</gene>
<comment type="cofactor">
    <cofactor evidence="1">
        <name>FAD</name>
        <dbReference type="ChEBI" id="CHEBI:57692"/>
    </cofactor>
</comment>
<dbReference type="PANTHER" id="PTHR43624:SF2">
    <property type="entry name" value="ELECTRON TRANSFER FLAVOPROTEIN-QUINONE OXIDOREDUCTASE YDIS-RELATED"/>
    <property type="match status" value="1"/>
</dbReference>
<evidence type="ECO:0000313" key="6">
    <source>
        <dbReference type="EMBL" id="SET14157.1"/>
    </source>
</evidence>
<dbReference type="SUPFAM" id="SSF51905">
    <property type="entry name" value="FAD/NAD(P)-binding domain"/>
    <property type="match status" value="1"/>
</dbReference>
<comment type="similarity">
    <text evidence="2">Belongs to the ETF-QO/FixC family.</text>
</comment>
<evidence type="ECO:0000256" key="1">
    <source>
        <dbReference type="ARBA" id="ARBA00001974"/>
    </source>
</evidence>
<evidence type="ECO:0000256" key="4">
    <source>
        <dbReference type="ARBA" id="ARBA00022827"/>
    </source>
</evidence>
<dbReference type="Pfam" id="PF12831">
    <property type="entry name" value="FAD_oxidored"/>
    <property type="match status" value="1"/>
</dbReference>
<name>A0A1I0C5I0_9FIRM</name>
<dbReference type="GO" id="GO:0016491">
    <property type="term" value="F:oxidoreductase activity"/>
    <property type="evidence" value="ECO:0007669"/>
    <property type="project" value="UniProtKB-KW"/>
</dbReference>